<evidence type="ECO:0000259" key="4">
    <source>
        <dbReference type="Pfam" id="PF00725"/>
    </source>
</evidence>
<dbReference type="InterPro" id="IPR013328">
    <property type="entry name" value="6PGD_dom2"/>
</dbReference>
<dbReference type="InterPro" id="IPR008927">
    <property type="entry name" value="6-PGluconate_DH-like_C_sf"/>
</dbReference>
<keyword evidence="3" id="KW-0560">Oxidoreductase</keyword>
<evidence type="ECO:0000313" key="6">
    <source>
        <dbReference type="EMBL" id="ARU61234.1"/>
    </source>
</evidence>
<protein>
    <recommendedName>
        <fullName evidence="8">3-hydroxybutyryl-CoA dehydrogenase</fullName>
    </recommendedName>
</protein>
<dbReference type="AlphaFoldDB" id="A0A1Y0IPI7"/>
<sequence length="300" mass="32591">MRSRATVRTRCRPVWCKPGLWAGRREGGSTAMTNSRVLVLGDGIIAREMARELADSGQLVTSFVADGPLFVWKGDGLHAVRELMQTVEVRTFDAVVLAFASERETMREIVREVERRMASDALLLIAALGQSVTEAASWCAAPERVAGYGYVPPLAGVTCVEAASGLLTSAETAERASQFLQQGLGREAVWVKDSAGLVMPRVVAMVINEAAYALMEGIAGAEDLDTAMRLGTNYPFGPLEWADQIGVEQVVAILQGVFDEQGDDRYRPAPLLQRKARAGQRFYPEREEAGDDADARGGHY</sequence>
<dbReference type="InterPro" id="IPR006176">
    <property type="entry name" value="3-OHacyl-CoA_DH_NAD-bd"/>
</dbReference>
<dbReference type="InterPro" id="IPR036291">
    <property type="entry name" value="NAD(P)-bd_dom_sf"/>
</dbReference>
<feature type="domain" description="3-hydroxyacyl-CoA dehydrogenase NAD binding" evidence="5">
    <location>
        <begin position="85"/>
        <end position="193"/>
    </location>
</feature>
<dbReference type="OrthoDB" id="9771883at2"/>
<name>A0A1Y0IPI7_9BACL</name>
<comment type="similarity">
    <text evidence="2">Belongs to the 3-hydroxyacyl-CoA dehydrogenase family.</text>
</comment>
<dbReference type="GO" id="GO:0006631">
    <property type="term" value="P:fatty acid metabolic process"/>
    <property type="evidence" value="ECO:0007669"/>
    <property type="project" value="InterPro"/>
</dbReference>
<evidence type="ECO:0000313" key="7">
    <source>
        <dbReference type="Proteomes" id="UP000195437"/>
    </source>
</evidence>
<reference evidence="7" key="1">
    <citation type="submission" date="2017-05" db="EMBL/GenBank/DDBJ databases">
        <authorList>
            <person name="Sung H."/>
        </authorList>
    </citation>
    <scope>NUCLEOTIDE SEQUENCE [LARGE SCALE GENOMIC DNA]</scope>
    <source>
        <strain evidence="7">AR23208</strain>
    </source>
</reference>
<dbReference type="GO" id="GO:0070403">
    <property type="term" value="F:NAD+ binding"/>
    <property type="evidence" value="ECO:0007669"/>
    <property type="project" value="InterPro"/>
</dbReference>
<dbReference type="Proteomes" id="UP000195437">
    <property type="component" value="Chromosome"/>
</dbReference>
<dbReference type="Gene3D" id="3.40.50.720">
    <property type="entry name" value="NAD(P)-binding Rossmann-like Domain"/>
    <property type="match status" value="1"/>
</dbReference>
<dbReference type="PANTHER" id="PTHR48075:SF5">
    <property type="entry name" value="3-HYDROXYBUTYRYL-COA DEHYDROGENASE"/>
    <property type="match status" value="1"/>
</dbReference>
<comment type="pathway">
    <text evidence="1">Lipid metabolism; butanoate metabolism.</text>
</comment>
<dbReference type="InterPro" id="IPR006108">
    <property type="entry name" value="3HC_DH_C"/>
</dbReference>
<gene>
    <name evidence="6" type="ORF">CBW65_09690</name>
</gene>
<evidence type="ECO:0000259" key="5">
    <source>
        <dbReference type="Pfam" id="PF02737"/>
    </source>
</evidence>
<dbReference type="KEGG" id="tum:CBW65_09690"/>
<organism evidence="6 7">
    <name type="scientific">Tumebacillus avium</name>
    <dbReference type="NCBI Taxonomy" id="1903704"/>
    <lineage>
        <taxon>Bacteria</taxon>
        <taxon>Bacillati</taxon>
        <taxon>Bacillota</taxon>
        <taxon>Bacilli</taxon>
        <taxon>Bacillales</taxon>
        <taxon>Alicyclobacillaceae</taxon>
        <taxon>Tumebacillus</taxon>
    </lineage>
</organism>
<dbReference type="PANTHER" id="PTHR48075">
    <property type="entry name" value="3-HYDROXYACYL-COA DEHYDROGENASE FAMILY PROTEIN"/>
    <property type="match status" value="1"/>
</dbReference>
<accession>A0A1Y0IPI7</accession>
<evidence type="ECO:0008006" key="8">
    <source>
        <dbReference type="Google" id="ProtNLM"/>
    </source>
</evidence>
<dbReference type="SUPFAM" id="SSF51735">
    <property type="entry name" value="NAD(P)-binding Rossmann-fold domains"/>
    <property type="match status" value="1"/>
</dbReference>
<dbReference type="GO" id="GO:0016616">
    <property type="term" value="F:oxidoreductase activity, acting on the CH-OH group of donors, NAD or NADP as acceptor"/>
    <property type="evidence" value="ECO:0007669"/>
    <property type="project" value="InterPro"/>
</dbReference>
<evidence type="ECO:0000256" key="2">
    <source>
        <dbReference type="ARBA" id="ARBA00009463"/>
    </source>
</evidence>
<dbReference type="Gene3D" id="1.10.1040.10">
    <property type="entry name" value="N-(1-d-carboxylethyl)-l-norvaline Dehydrogenase, domain 2"/>
    <property type="match status" value="1"/>
</dbReference>
<dbReference type="SUPFAM" id="SSF48179">
    <property type="entry name" value="6-phosphogluconate dehydrogenase C-terminal domain-like"/>
    <property type="match status" value="1"/>
</dbReference>
<evidence type="ECO:0000256" key="1">
    <source>
        <dbReference type="ARBA" id="ARBA00005086"/>
    </source>
</evidence>
<keyword evidence="7" id="KW-1185">Reference proteome</keyword>
<dbReference type="EMBL" id="CP021434">
    <property type="protein sequence ID" value="ARU61234.1"/>
    <property type="molecule type" value="Genomic_DNA"/>
</dbReference>
<evidence type="ECO:0000256" key="3">
    <source>
        <dbReference type="ARBA" id="ARBA00023002"/>
    </source>
</evidence>
<proteinExistence type="inferred from homology"/>
<dbReference type="Pfam" id="PF02737">
    <property type="entry name" value="3HCDH_N"/>
    <property type="match status" value="1"/>
</dbReference>
<feature type="domain" description="3-hydroxyacyl-CoA dehydrogenase C-terminal" evidence="4">
    <location>
        <begin position="196"/>
        <end position="280"/>
    </location>
</feature>
<dbReference type="Pfam" id="PF00725">
    <property type="entry name" value="3HCDH"/>
    <property type="match status" value="1"/>
</dbReference>